<keyword evidence="3" id="KW-1185">Reference proteome</keyword>
<evidence type="ECO:0000313" key="3">
    <source>
        <dbReference type="Proteomes" id="UP000015105"/>
    </source>
</evidence>
<reference evidence="3" key="1">
    <citation type="journal article" date="2014" name="Science">
        <title>Ancient hybridizations among the ancestral genomes of bread wheat.</title>
        <authorList>
            <consortium name="International Wheat Genome Sequencing Consortium,"/>
            <person name="Marcussen T."/>
            <person name="Sandve S.R."/>
            <person name="Heier L."/>
            <person name="Spannagl M."/>
            <person name="Pfeifer M."/>
            <person name="Jakobsen K.S."/>
            <person name="Wulff B.B."/>
            <person name="Steuernagel B."/>
            <person name="Mayer K.F."/>
            <person name="Olsen O.A."/>
        </authorList>
    </citation>
    <scope>NUCLEOTIDE SEQUENCE [LARGE SCALE GENOMIC DNA]</scope>
    <source>
        <strain evidence="3">cv. AL8/78</strain>
    </source>
</reference>
<reference evidence="2" key="5">
    <citation type="journal article" date="2021" name="G3 (Bethesda)">
        <title>Aegilops tauschii genome assembly Aet v5.0 features greater sequence contiguity and improved annotation.</title>
        <authorList>
            <person name="Wang L."/>
            <person name="Zhu T."/>
            <person name="Rodriguez J.C."/>
            <person name="Deal K.R."/>
            <person name="Dubcovsky J."/>
            <person name="McGuire P.E."/>
            <person name="Lux T."/>
            <person name="Spannagl M."/>
            <person name="Mayer K.F.X."/>
            <person name="Baldrich P."/>
            <person name="Meyers B.C."/>
            <person name="Huo N."/>
            <person name="Gu Y.Q."/>
            <person name="Zhou H."/>
            <person name="Devos K.M."/>
            <person name="Bennetzen J.L."/>
            <person name="Unver T."/>
            <person name="Budak H."/>
            <person name="Gulick P.J."/>
            <person name="Galiba G."/>
            <person name="Kalapos B."/>
            <person name="Nelson D.R."/>
            <person name="Li P."/>
            <person name="You F.M."/>
            <person name="Luo M.C."/>
            <person name="Dvorak J."/>
        </authorList>
    </citation>
    <scope>NUCLEOTIDE SEQUENCE [LARGE SCALE GENOMIC DNA]</scope>
    <source>
        <strain evidence="2">cv. AL8/78</strain>
    </source>
</reference>
<dbReference type="Gramene" id="AET4Gv20774000.11">
    <property type="protein sequence ID" value="AET4Gv20774000.11"/>
    <property type="gene ID" value="AET4Gv20774000"/>
</dbReference>
<feature type="region of interest" description="Disordered" evidence="1">
    <location>
        <begin position="33"/>
        <end position="61"/>
    </location>
</feature>
<evidence type="ECO:0000256" key="1">
    <source>
        <dbReference type="SAM" id="MobiDB-lite"/>
    </source>
</evidence>
<evidence type="ECO:0000313" key="2">
    <source>
        <dbReference type="EnsemblPlants" id="AET4Gv20774000.11"/>
    </source>
</evidence>
<organism evidence="2 3">
    <name type="scientific">Aegilops tauschii subsp. strangulata</name>
    <name type="common">Goatgrass</name>
    <dbReference type="NCBI Taxonomy" id="200361"/>
    <lineage>
        <taxon>Eukaryota</taxon>
        <taxon>Viridiplantae</taxon>
        <taxon>Streptophyta</taxon>
        <taxon>Embryophyta</taxon>
        <taxon>Tracheophyta</taxon>
        <taxon>Spermatophyta</taxon>
        <taxon>Magnoliopsida</taxon>
        <taxon>Liliopsida</taxon>
        <taxon>Poales</taxon>
        <taxon>Poaceae</taxon>
        <taxon>BOP clade</taxon>
        <taxon>Pooideae</taxon>
        <taxon>Triticodae</taxon>
        <taxon>Triticeae</taxon>
        <taxon>Triticinae</taxon>
        <taxon>Aegilops</taxon>
    </lineage>
</organism>
<feature type="region of interest" description="Disordered" evidence="1">
    <location>
        <begin position="80"/>
        <end position="117"/>
    </location>
</feature>
<sequence length="117" mass="12973">TKSILSPKKQNQFFCINKEEALIKATRKEEVRKERAAHFSQESSINQTRKERKREIRRRPGRAARLVAYKYSVSTRPLLPLSSVITSPDQTRPIPPSAPTSSSNAKTTGGEPGPAAG</sequence>
<dbReference type="Proteomes" id="UP000015105">
    <property type="component" value="Chromosome 4D"/>
</dbReference>
<proteinExistence type="predicted"/>
<dbReference type="AlphaFoldDB" id="A0A453J3H2"/>
<reference evidence="2" key="3">
    <citation type="journal article" date="2017" name="Nature">
        <title>Genome sequence of the progenitor of the wheat D genome Aegilops tauschii.</title>
        <authorList>
            <person name="Luo M.C."/>
            <person name="Gu Y.Q."/>
            <person name="Puiu D."/>
            <person name="Wang H."/>
            <person name="Twardziok S.O."/>
            <person name="Deal K.R."/>
            <person name="Huo N."/>
            <person name="Zhu T."/>
            <person name="Wang L."/>
            <person name="Wang Y."/>
            <person name="McGuire P.E."/>
            <person name="Liu S."/>
            <person name="Long H."/>
            <person name="Ramasamy R.K."/>
            <person name="Rodriguez J.C."/>
            <person name="Van S.L."/>
            <person name="Yuan L."/>
            <person name="Wang Z."/>
            <person name="Xia Z."/>
            <person name="Xiao L."/>
            <person name="Anderson O.D."/>
            <person name="Ouyang S."/>
            <person name="Liang Y."/>
            <person name="Zimin A.V."/>
            <person name="Pertea G."/>
            <person name="Qi P."/>
            <person name="Bennetzen J.L."/>
            <person name="Dai X."/>
            <person name="Dawson M.W."/>
            <person name="Muller H.G."/>
            <person name="Kugler K."/>
            <person name="Rivarola-Duarte L."/>
            <person name="Spannagl M."/>
            <person name="Mayer K.F.X."/>
            <person name="Lu F.H."/>
            <person name="Bevan M.W."/>
            <person name="Leroy P."/>
            <person name="Li P."/>
            <person name="You F.M."/>
            <person name="Sun Q."/>
            <person name="Liu Z."/>
            <person name="Lyons E."/>
            <person name="Wicker T."/>
            <person name="Salzberg S.L."/>
            <person name="Devos K.M."/>
            <person name="Dvorak J."/>
        </authorList>
    </citation>
    <scope>NUCLEOTIDE SEQUENCE [LARGE SCALE GENOMIC DNA]</scope>
    <source>
        <strain evidence="2">cv. AL8/78</strain>
    </source>
</reference>
<protein>
    <submittedName>
        <fullName evidence="2">Uncharacterized protein</fullName>
    </submittedName>
</protein>
<name>A0A453J3H2_AEGTS</name>
<accession>A0A453J3H2</accession>
<reference evidence="2" key="4">
    <citation type="submission" date="2019-03" db="UniProtKB">
        <authorList>
            <consortium name="EnsemblPlants"/>
        </authorList>
    </citation>
    <scope>IDENTIFICATION</scope>
</reference>
<feature type="compositionally biased region" description="Basic residues" evidence="1">
    <location>
        <begin position="50"/>
        <end position="61"/>
    </location>
</feature>
<dbReference type="EnsemblPlants" id="AET4Gv20774000.11">
    <property type="protein sequence ID" value="AET4Gv20774000.11"/>
    <property type="gene ID" value="AET4Gv20774000"/>
</dbReference>
<reference evidence="3" key="2">
    <citation type="journal article" date="2017" name="Nat. Plants">
        <title>The Aegilops tauschii genome reveals multiple impacts of transposons.</title>
        <authorList>
            <person name="Zhao G."/>
            <person name="Zou C."/>
            <person name="Li K."/>
            <person name="Wang K."/>
            <person name="Li T."/>
            <person name="Gao L."/>
            <person name="Zhang X."/>
            <person name="Wang H."/>
            <person name="Yang Z."/>
            <person name="Liu X."/>
            <person name="Jiang W."/>
            <person name="Mao L."/>
            <person name="Kong X."/>
            <person name="Jiao Y."/>
            <person name="Jia J."/>
        </authorList>
    </citation>
    <scope>NUCLEOTIDE SEQUENCE [LARGE SCALE GENOMIC DNA]</scope>
    <source>
        <strain evidence="3">cv. AL8/78</strain>
    </source>
</reference>